<organism evidence="10 11">
    <name type="scientific">Oedothorax gibbosus</name>
    <dbReference type="NCBI Taxonomy" id="931172"/>
    <lineage>
        <taxon>Eukaryota</taxon>
        <taxon>Metazoa</taxon>
        <taxon>Ecdysozoa</taxon>
        <taxon>Arthropoda</taxon>
        <taxon>Chelicerata</taxon>
        <taxon>Arachnida</taxon>
        <taxon>Araneae</taxon>
        <taxon>Araneomorphae</taxon>
        <taxon>Entelegynae</taxon>
        <taxon>Araneoidea</taxon>
        <taxon>Linyphiidae</taxon>
        <taxon>Erigoninae</taxon>
        <taxon>Oedothorax</taxon>
    </lineage>
</organism>
<keyword evidence="5 9" id="KW-0560">Oxidoreductase</keyword>
<evidence type="ECO:0000313" key="11">
    <source>
        <dbReference type="Proteomes" id="UP000827092"/>
    </source>
</evidence>
<dbReference type="PRINTS" id="PR00385">
    <property type="entry name" value="P450"/>
</dbReference>
<dbReference type="FunFam" id="1.10.630.10:FF:000006">
    <property type="entry name" value="Cytochrome P450 302a1, mitochondrial"/>
    <property type="match status" value="1"/>
</dbReference>
<evidence type="ECO:0000256" key="2">
    <source>
        <dbReference type="ARBA" id="ARBA00010617"/>
    </source>
</evidence>
<keyword evidence="4 8" id="KW-0479">Metal-binding</keyword>
<dbReference type="GO" id="GO:0005506">
    <property type="term" value="F:iron ion binding"/>
    <property type="evidence" value="ECO:0007669"/>
    <property type="project" value="InterPro"/>
</dbReference>
<evidence type="ECO:0000256" key="1">
    <source>
        <dbReference type="ARBA" id="ARBA00001971"/>
    </source>
</evidence>
<dbReference type="Pfam" id="PF00067">
    <property type="entry name" value="p450"/>
    <property type="match status" value="1"/>
</dbReference>
<evidence type="ECO:0000256" key="9">
    <source>
        <dbReference type="RuleBase" id="RU000461"/>
    </source>
</evidence>
<evidence type="ECO:0000256" key="7">
    <source>
        <dbReference type="ARBA" id="ARBA00023033"/>
    </source>
</evidence>
<dbReference type="Gene3D" id="1.10.630.10">
    <property type="entry name" value="Cytochrome P450"/>
    <property type="match status" value="1"/>
</dbReference>
<dbReference type="InterPro" id="IPR036396">
    <property type="entry name" value="Cyt_P450_sf"/>
</dbReference>
<dbReference type="PROSITE" id="PS00086">
    <property type="entry name" value="CYTOCHROME_P450"/>
    <property type="match status" value="1"/>
</dbReference>
<reference evidence="10 11" key="1">
    <citation type="journal article" date="2022" name="Nat. Ecol. Evol.">
        <title>A masculinizing supergene underlies an exaggerated male reproductive morph in a spider.</title>
        <authorList>
            <person name="Hendrickx F."/>
            <person name="De Corte Z."/>
            <person name="Sonet G."/>
            <person name="Van Belleghem S.M."/>
            <person name="Kostlbacher S."/>
            <person name="Vangestel C."/>
        </authorList>
    </citation>
    <scope>NUCLEOTIDE SEQUENCE [LARGE SCALE GENOMIC DNA]</scope>
    <source>
        <strain evidence="10">W744_W776</strain>
    </source>
</reference>
<evidence type="ECO:0000256" key="8">
    <source>
        <dbReference type="PIRSR" id="PIRSR602401-1"/>
    </source>
</evidence>
<evidence type="ECO:0000313" key="10">
    <source>
        <dbReference type="EMBL" id="KAG8188716.1"/>
    </source>
</evidence>
<dbReference type="Proteomes" id="UP000827092">
    <property type="component" value="Unassembled WGS sequence"/>
</dbReference>
<name>A0AAV6UZM1_9ARAC</name>
<dbReference type="GO" id="GO:0016705">
    <property type="term" value="F:oxidoreductase activity, acting on paired donors, with incorporation or reduction of molecular oxygen"/>
    <property type="evidence" value="ECO:0007669"/>
    <property type="project" value="InterPro"/>
</dbReference>
<comment type="similarity">
    <text evidence="2 9">Belongs to the cytochrome P450 family.</text>
</comment>
<keyword evidence="6 8" id="KW-0408">Iron</keyword>
<evidence type="ECO:0000256" key="5">
    <source>
        <dbReference type="ARBA" id="ARBA00023002"/>
    </source>
</evidence>
<feature type="binding site" description="axial binding residue" evidence="8">
    <location>
        <position position="427"/>
    </location>
    <ligand>
        <name>heme</name>
        <dbReference type="ChEBI" id="CHEBI:30413"/>
    </ligand>
    <ligandPart>
        <name>Fe</name>
        <dbReference type="ChEBI" id="CHEBI:18248"/>
    </ligandPart>
</feature>
<evidence type="ECO:0000256" key="4">
    <source>
        <dbReference type="ARBA" id="ARBA00022723"/>
    </source>
</evidence>
<dbReference type="EMBL" id="JAFNEN010000233">
    <property type="protein sequence ID" value="KAG8188716.1"/>
    <property type="molecule type" value="Genomic_DNA"/>
</dbReference>
<comment type="cofactor">
    <cofactor evidence="1 8">
        <name>heme</name>
        <dbReference type="ChEBI" id="CHEBI:30413"/>
    </cofactor>
</comment>
<proteinExistence type="inferred from homology"/>
<evidence type="ECO:0000256" key="3">
    <source>
        <dbReference type="ARBA" id="ARBA00022617"/>
    </source>
</evidence>
<dbReference type="InterPro" id="IPR002401">
    <property type="entry name" value="Cyt_P450_E_grp-I"/>
</dbReference>
<dbReference type="CDD" id="cd11054">
    <property type="entry name" value="CYP24A1-like"/>
    <property type="match status" value="1"/>
</dbReference>
<keyword evidence="11" id="KW-1185">Reference proteome</keyword>
<sequence>MAKPFTDIPSLPMLPFVGTAWHYMPIVGQYRPDQQHIANKDKKKRLGDILRDKVGPLDIVVCFTVEDLQEILRNEGTYPNRVPFTTVKAYRATRKQWYSTSGLLSVQGKEWHHLRSKTQKHLLKPKVAIEYLEPIQDVARDLVKRIYEIKNSKNEVPNLLIEFYKYTLESVAYMGLDTRLGCLKSDLSPDSDGMRIIQSVLTQFDCIVKLEAFSGYIQFWKYFNTPTWKKFTAASDVYAEIAFKHINRALSDLEHIEHNSNKKLTLIKALMKNKELDVKDIMVMVADLLMAGIETTSHSLGFLLYHLAKHPEKQDRLYQEIIQHLPTKDMKISETIHSKLVYLKACIKESLRLNPVVGGTARHLAHNTVLSGYQVPAGTLATVPYQELFTDDRYFVSPNEFIPDRWLKRERSHPFSYVPFGFGPRGCIGKRLAELEIICAVTEILRHFKVEYHYEDIGVKTLLVNVPDRKLRFNFIKR</sequence>
<dbReference type="PANTHER" id="PTHR24279:SF120">
    <property type="entry name" value="CYTOCHROME P450"/>
    <property type="match status" value="1"/>
</dbReference>
<comment type="caution">
    <text evidence="10">The sequence shown here is derived from an EMBL/GenBank/DDBJ whole genome shotgun (WGS) entry which is preliminary data.</text>
</comment>
<evidence type="ECO:0000256" key="6">
    <source>
        <dbReference type="ARBA" id="ARBA00023004"/>
    </source>
</evidence>
<keyword evidence="3 8" id="KW-0349">Heme</keyword>
<dbReference type="InterPro" id="IPR017972">
    <property type="entry name" value="Cyt_P450_CS"/>
</dbReference>
<dbReference type="InterPro" id="IPR001128">
    <property type="entry name" value="Cyt_P450"/>
</dbReference>
<protein>
    <submittedName>
        <fullName evidence="10">Uncharacterized protein</fullName>
    </submittedName>
</protein>
<gene>
    <name evidence="10" type="ORF">JTE90_003972</name>
</gene>
<dbReference type="PRINTS" id="PR00463">
    <property type="entry name" value="EP450I"/>
</dbReference>
<dbReference type="AlphaFoldDB" id="A0AAV6UZM1"/>
<dbReference type="InterPro" id="IPR050479">
    <property type="entry name" value="CYP11_CYP27_families"/>
</dbReference>
<dbReference type="SUPFAM" id="SSF48264">
    <property type="entry name" value="Cytochrome P450"/>
    <property type="match status" value="1"/>
</dbReference>
<keyword evidence="7 9" id="KW-0503">Monooxygenase</keyword>
<accession>A0AAV6UZM1</accession>
<dbReference type="GO" id="GO:0004497">
    <property type="term" value="F:monooxygenase activity"/>
    <property type="evidence" value="ECO:0007669"/>
    <property type="project" value="UniProtKB-KW"/>
</dbReference>
<dbReference type="GO" id="GO:0020037">
    <property type="term" value="F:heme binding"/>
    <property type="evidence" value="ECO:0007669"/>
    <property type="project" value="InterPro"/>
</dbReference>
<dbReference type="PANTHER" id="PTHR24279">
    <property type="entry name" value="CYTOCHROME P450"/>
    <property type="match status" value="1"/>
</dbReference>